<feature type="domain" description="Histidine kinase" evidence="9">
    <location>
        <begin position="1"/>
        <end position="80"/>
    </location>
</feature>
<evidence type="ECO:0000256" key="8">
    <source>
        <dbReference type="ARBA" id="ARBA00023012"/>
    </source>
</evidence>
<keyword evidence="4" id="KW-0808">Transferase</keyword>
<proteinExistence type="predicted"/>
<name>A0AAW7PRD6_9BACT</name>
<evidence type="ECO:0000256" key="5">
    <source>
        <dbReference type="ARBA" id="ARBA00022741"/>
    </source>
</evidence>
<dbReference type="EMBL" id="JAPZDC010000004">
    <property type="protein sequence ID" value="MDN5063896.1"/>
    <property type="molecule type" value="Genomic_DNA"/>
</dbReference>
<dbReference type="InterPro" id="IPR003594">
    <property type="entry name" value="HATPase_dom"/>
</dbReference>
<dbReference type="AlphaFoldDB" id="A0AAW7PRD6"/>
<protein>
    <recommendedName>
        <fullName evidence="2">histidine kinase</fullName>
        <ecNumber evidence="2">2.7.13.3</ecNumber>
    </recommendedName>
</protein>
<evidence type="ECO:0000259" key="9">
    <source>
        <dbReference type="PROSITE" id="PS50109"/>
    </source>
</evidence>
<gene>
    <name evidence="10" type="ORF">O8C91_06770</name>
</gene>
<dbReference type="Pfam" id="PF02518">
    <property type="entry name" value="HATPase_c"/>
    <property type="match status" value="1"/>
</dbReference>
<evidence type="ECO:0000313" key="10">
    <source>
        <dbReference type="EMBL" id="MDN5063896.1"/>
    </source>
</evidence>
<dbReference type="PANTHER" id="PTHR43065">
    <property type="entry name" value="SENSOR HISTIDINE KINASE"/>
    <property type="match status" value="1"/>
</dbReference>
<sequence length="81" mass="9057">MLEEHKNNLIIKIKDNAAGVKEEILGKIFDLYFSTKTKKNGIGLGLYISKTIINRHFKGEIKASNVDNGLEITISLPKTNI</sequence>
<organism evidence="10 11">
    <name type="scientific">Aliarcobacter butzleri</name>
    <dbReference type="NCBI Taxonomy" id="28197"/>
    <lineage>
        <taxon>Bacteria</taxon>
        <taxon>Pseudomonadati</taxon>
        <taxon>Campylobacterota</taxon>
        <taxon>Epsilonproteobacteria</taxon>
        <taxon>Campylobacterales</taxon>
        <taxon>Arcobacteraceae</taxon>
        <taxon>Aliarcobacter</taxon>
    </lineage>
</organism>
<keyword evidence="5" id="KW-0547">Nucleotide-binding</keyword>
<dbReference type="SUPFAM" id="SSF55874">
    <property type="entry name" value="ATPase domain of HSP90 chaperone/DNA topoisomerase II/histidine kinase"/>
    <property type="match status" value="1"/>
</dbReference>
<dbReference type="PRINTS" id="PR00344">
    <property type="entry name" value="BCTRLSENSOR"/>
</dbReference>
<evidence type="ECO:0000256" key="6">
    <source>
        <dbReference type="ARBA" id="ARBA00022777"/>
    </source>
</evidence>
<dbReference type="Gene3D" id="3.30.565.10">
    <property type="entry name" value="Histidine kinase-like ATPase, C-terminal domain"/>
    <property type="match status" value="1"/>
</dbReference>
<dbReference type="GO" id="GO:0004673">
    <property type="term" value="F:protein histidine kinase activity"/>
    <property type="evidence" value="ECO:0007669"/>
    <property type="project" value="UniProtKB-EC"/>
</dbReference>
<keyword evidence="6" id="KW-0418">Kinase</keyword>
<dbReference type="Proteomes" id="UP001171529">
    <property type="component" value="Unassembled WGS sequence"/>
</dbReference>
<dbReference type="EC" id="2.7.13.3" evidence="2"/>
<keyword evidence="3" id="KW-0597">Phosphoprotein</keyword>
<evidence type="ECO:0000256" key="3">
    <source>
        <dbReference type="ARBA" id="ARBA00022553"/>
    </source>
</evidence>
<keyword evidence="8" id="KW-0902">Two-component regulatory system</keyword>
<dbReference type="GO" id="GO:0005524">
    <property type="term" value="F:ATP binding"/>
    <property type="evidence" value="ECO:0007669"/>
    <property type="project" value="UniProtKB-KW"/>
</dbReference>
<reference evidence="10" key="1">
    <citation type="submission" date="2022-12" db="EMBL/GenBank/DDBJ databases">
        <authorList>
            <person name="Uljanovas D."/>
        </authorList>
    </citation>
    <scope>NUCLEOTIDE SEQUENCE</scope>
    <source>
        <strain evidence="10">RCM39</strain>
    </source>
</reference>
<dbReference type="PROSITE" id="PS50109">
    <property type="entry name" value="HIS_KIN"/>
    <property type="match status" value="1"/>
</dbReference>
<evidence type="ECO:0000313" key="11">
    <source>
        <dbReference type="Proteomes" id="UP001171529"/>
    </source>
</evidence>
<comment type="caution">
    <text evidence="10">The sequence shown here is derived from an EMBL/GenBank/DDBJ whole genome shotgun (WGS) entry which is preliminary data.</text>
</comment>
<dbReference type="InterPro" id="IPR036890">
    <property type="entry name" value="HATPase_C_sf"/>
</dbReference>
<dbReference type="PANTHER" id="PTHR43065:SF10">
    <property type="entry name" value="PEROXIDE STRESS-ACTIVATED HISTIDINE KINASE MAK3"/>
    <property type="match status" value="1"/>
</dbReference>
<keyword evidence="7 10" id="KW-0067">ATP-binding</keyword>
<comment type="catalytic activity">
    <reaction evidence="1">
        <text>ATP + protein L-histidine = ADP + protein N-phospho-L-histidine.</text>
        <dbReference type="EC" id="2.7.13.3"/>
    </reaction>
</comment>
<evidence type="ECO:0000256" key="7">
    <source>
        <dbReference type="ARBA" id="ARBA00022840"/>
    </source>
</evidence>
<evidence type="ECO:0000256" key="4">
    <source>
        <dbReference type="ARBA" id="ARBA00022679"/>
    </source>
</evidence>
<evidence type="ECO:0000256" key="1">
    <source>
        <dbReference type="ARBA" id="ARBA00000085"/>
    </source>
</evidence>
<dbReference type="RefSeq" id="WP_193220915.1">
    <property type="nucleotide sequence ID" value="NZ_CABVSS010000052.1"/>
</dbReference>
<accession>A0AAW7PRD6</accession>
<dbReference type="InterPro" id="IPR004358">
    <property type="entry name" value="Sig_transdc_His_kin-like_C"/>
</dbReference>
<evidence type="ECO:0000256" key="2">
    <source>
        <dbReference type="ARBA" id="ARBA00012438"/>
    </source>
</evidence>
<reference evidence="10" key="2">
    <citation type="journal article" date="2023" name="Microorganisms">
        <title>Genomic Characterization of Arcobacter butzleri Strains Isolated from Various Sources in Lithuania.</title>
        <authorList>
            <person name="Uljanovas D."/>
            <person name="Golz G."/>
            <person name="Fleischmann S."/>
            <person name="Kudirkiene E."/>
            <person name="Kasetiene N."/>
            <person name="Grineviciene A."/>
            <person name="Tamuleviciene E."/>
            <person name="Aksomaitiene J."/>
            <person name="Alter T."/>
            <person name="Malakauskas M."/>
        </authorList>
    </citation>
    <scope>NUCLEOTIDE SEQUENCE</scope>
    <source>
        <strain evidence="10">RCM39</strain>
    </source>
</reference>
<dbReference type="GO" id="GO:0000160">
    <property type="term" value="P:phosphorelay signal transduction system"/>
    <property type="evidence" value="ECO:0007669"/>
    <property type="project" value="UniProtKB-KW"/>
</dbReference>
<dbReference type="InterPro" id="IPR005467">
    <property type="entry name" value="His_kinase_dom"/>
</dbReference>